<dbReference type="Proteomes" id="UP000190774">
    <property type="component" value="Unassembled WGS sequence"/>
</dbReference>
<gene>
    <name evidence="2" type="ORF">SAMN02745166_02371</name>
</gene>
<organism evidence="2 3">
    <name type="scientific">Prosthecobacter debontii</name>
    <dbReference type="NCBI Taxonomy" id="48467"/>
    <lineage>
        <taxon>Bacteria</taxon>
        <taxon>Pseudomonadati</taxon>
        <taxon>Verrucomicrobiota</taxon>
        <taxon>Verrucomicrobiia</taxon>
        <taxon>Verrucomicrobiales</taxon>
        <taxon>Verrucomicrobiaceae</taxon>
        <taxon>Prosthecobacter</taxon>
    </lineage>
</organism>
<feature type="compositionally biased region" description="Basic and acidic residues" evidence="1">
    <location>
        <begin position="94"/>
        <end position="103"/>
    </location>
</feature>
<sequence>MIPVLTSIQADALLDELCRTLGFCPPLEALETLTRQPPPDIEAFTDAVIRADALAPECDISLRLYRQVRAIVTAHFHQAEDARQRVSSYQSDSVDSHSNRIRH</sequence>
<evidence type="ECO:0000313" key="2">
    <source>
        <dbReference type="EMBL" id="SKA96198.1"/>
    </source>
</evidence>
<evidence type="ECO:0000313" key="3">
    <source>
        <dbReference type="Proteomes" id="UP000190774"/>
    </source>
</evidence>
<dbReference type="AlphaFoldDB" id="A0A1T4Y3X2"/>
<feature type="region of interest" description="Disordered" evidence="1">
    <location>
        <begin position="81"/>
        <end position="103"/>
    </location>
</feature>
<proteinExistence type="predicted"/>
<evidence type="ECO:0000256" key="1">
    <source>
        <dbReference type="SAM" id="MobiDB-lite"/>
    </source>
</evidence>
<dbReference type="EMBL" id="FUYE01000007">
    <property type="protein sequence ID" value="SKA96198.1"/>
    <property type="molecule type" value="Genomic_DNA"/>
</dbReference>
<name>A0A1T4Y3X2_9BACT</name>
<keyword evidence="3" id="KW-1185">Reference proteome</keyword>
<accession>A0A1T4Y3X2</accession>
<protein>
    <submittedName>
        <fullName evidence="2">Uncharacterized protein</fullName>
    </submittedName>
</protein>
<reference evidence="3" key="1">
    <citation type="submission" date="2017-02" db="EMBL/GenBank/DDBJ databases">
        <authorList>
            <person name="Varghese N."/>
            <person name="Submissions S."/>
        </authorList>
    </citation>
    <scope>NUCLEOTIDE SEQUENCE [LARGE SCALE GENOMIC DNA]</scope>
    <source>
        <strain evidence="3">ATCC 700200</strain>
    </source>
</reference>
<dbReference type="STRING" id="48467.SAMN02745166_02371"/>